<keyword evidence="1" id="KW-0479">Metal-binding</keyword>
<keyword evidence="7" id="KW-1185">Reference proteome</keyword>
<dbReference type="PANTHER" id="PTHR48073:SF2">
    <property type="entry name" value="O-SUCCINYLBENZOATE SYNTHASE"/>
    <property type="match status" value="1"/>
</dbReference>
<dbReference type="RefSeq" id="WP_408624582.1">
    <property type="nucleotide sequence ID" value="NZ_JBEQCT010000007.1"/>
</dbReference>
<dbReference type="Pfam" id="PF21508">
    <property type="entry name" value="MenC_N"/>
    <property type="match status" value="1"/>
</dbReference>
<evidence type="ECO:0000313" key="7">
    <source>
        <dbReference type="Proteomes" id="UP001629953"/>
    </source>
</evidence>
<dbReference type="CDD" id="cd03320">
    <property type="entry name" value="OSBS"/>
    <property type="match status" value="1"/>
</dbReference>
<dbReference type="InterPro" id="IPR029065">
    <property type="entry name" value="Enolase_C-like"/>
</dbReference>
<reference evidence="6 7" key="1">
    <citation type="journal article" date="2013" name="Int. J. Syst. Evol. Microbiol.">
        <title>Celerinatantimonas yamalensis sp. nov., a cold-adapted diazotrophic bacterium from a cold permafrost brine.</title>
        <authorList>
            <person name="Shcherbakova V."/>
            <person name="Chuvilskaya N."/>
            <person name="Rivkina E."/>
            <person name="Demidov N."/>
            <person name="Uchaeva V."/>
            <person name="Suetin S."/>
            <person name="Suzina N."/>
            <person name="Gilichinsky D."/>
        </authorList>
    </citation>
    <scope>NUCLEOTIDE SEQUENCE [LARGE SCALE GENOMIC DNA]</scope>
    <source>
        <strain evidence="6 7">C7</strain>
    </source>
</reference>
<dbReference type="PROSITE" id="PS00909">
    <property type="entry name" value="MR_MLE_2"/>
    <property type="match status" value="1"/>
</dbReference>
<gene>
    <name evidence="6" type="primary">menC</name>
    <name evidence="6" type="ORF">ABUE30_14705</name>
</gene>
<dbReference type="Proteomes" id="UP001629953">
    <property type="component" value="Unassembled WGS sequence"/>
</dbReference>
<feature type="domain" description="Mandelate racemase/muconate lactonizing enzyme C-terminal" evidence="5">
    <location>
        <begin position="110"/>
        <end position="203"/>
    </location>
</feature>
<sequence>MHHCRPWQLQVWLYQQRWHCPWATQLTHRRGLYLALQTPFGKQCWGEVAPLPKFSQESLRDCWRALLSHLNQQRVAPPAALAWGALCANRTYPQAIAPLSAPYPLLQGSEETILSHLRLWPQPLTRAKLKVARGATSDELALIKTIHAHYPTLRLRLDANGGWTRRQARTFIAQLPMDAIEYIEQPCQTLADCVYIAQQNRCPIALDESLQREPVTHCDLRHISALVIKPMLLGHNTEHYCQLAQRLGLTVSISSSFESPLGLAHLRELATTYHDTAPGLDTLSYFSGSLQQRLIHQSYWPDNPLLNFEQV</sequence>
<keyword evidence="3 6" id="KW-0456">Lyase</keyword>
<dbReference type="SFLD" id="SFLDG00180">
    <property type="entry name" value="muconate_cycloisomerase"/>
    <property type="match status" value="1"/>
</dbReference>
<dbReference type="SFLD" id="SFLDF00009">
    <property type="entry name" value="o-succinylbenzoate_synthase"/>
    <property type="match status" value="1"/>
</dbReference>
<dbReference type="Pfam" id="PF13378">
    <property type="entry name" value="MR_MLE_C"/>
    <property type="match status" value="1"/>
</dbReference>
<dbReference type="InterPro" id="IPR018110">
    <property type="entry name" value="Mandel_Rmase/mucon_lact_enz_CS"/>
</dbReference>
<dbReference type="EC" id="4.2.1.113" evidence="4"/>
<dbReference type="InterPro" id="IPR036849">
    <property type="entry name" value="Enolase-like_C_sf"/>
</dbReference>
<dbReference type="GO" id="GO:0043748">
    <property type="term" value="F:O-succinylbenzoate synthase activity"/>
    <property type="evidence" value="ECO:0007669"/>
    <property type="project" value="UniProtKB-EC"/>
</dbReference>
<dbReference type="SMART" id="SM00922">
    <property type="entry name" value="MR_MLE"/>
    <property type="match status" value="1"/>
</dbReference>
<dbReference type="Gene3D" id="3.30.390.10">
    <property type="entry name" value="Enolase-like, N-terminal domain"/>
    <property type="match status" value="1"/>
</dbReference>
<evidence type="ECO:0000256" key="2">
    <source>
        <dbReference type="ARBA" id="ARBA00022842"/>
    </source>
</evidence>
<dbReference type="PANTHER" id="PTHR48073">
    <property type="entry name" value="O-SUCCINYLBENZOATE SYNTHASE-RELATED"/>
    <property type="match status" value="1"/>
</dbReference>
<dbReference type="SUPFAM" id="SSF54826">
    <property type="entry name" value="Enolase N-terminal domain-like"/>
    <property type="match status" value="1"/>
</dbReference>
<protein>
    <recommendedName>
        <fullName evidence="4">o-succinylbenzoate synthase</fullName>
        <ecNumber evidence="4">4.2.1.113</ecNumber>
    </recommendedName>
</protein>
<name>A0ABW9G9S7_9GAMM</name>
<dbReference type="InterPro" id="IPR041338">
    <property type="entry name" value="OSBS_N"/>
</dbReference>
<evidence type="ECO:0000256" key="1">
    <source>
        <dbReference type="ARBA" id="ARBA00022723"/>
    </source>
</evidence>
<dbReference type="EMBL" id="JBEQCT010000007">
    <property type="protein sequence ID" value="MFM2486297.1"/>
    <property type="molecule type" value="Genomic_DNA"/>
</dbReference>
<evidence type="ECO:0000259" key="5">
    <source>
        <dbReference type="SMART" id="SM00922"/>
    </source>
</evidence>
<evidence type="ECO:0000313" key="6">
    <source>
        <dbReference type="EMBL" id="MFM2486297.1"/>
    </source>
</evidence>
<comment type="caution">
    <text evidence="6">The sequence shown here is derived from an EMBL/GenBank/DDBJ whole genome shotgun (WGS) entry which is preliminary data.</text>
</comment>
<dbReference type="InterPro" id="IPR029017">
    <property type="entry name" value="Enolase-like_N"/>
</dbReference>
<dbReference type="NCBIfam" id="TIGR01927">
    <property type="entry name" value="menC_gam_Gplu"/>
    <property type="match status" value="1"/>
</dbReference>
<dbReference type="SFLD" id="SFLDS00001">
    <property type="entry name" value="Enolase"/>
    <property type="match status" value="1"/>
</dbReference>
<evidence type="ECO:0000256" key="4">
    <source>
        <dbReference type="NCBIfam" id="TIGR01927"/>
    </source>
</evidence>
<accession>A0ABW9G9S7</accession>
<dbReference type="InterPro" id="IPR013342">
    <property type="entry name" value="Mandelate_racemase_C"/>
</dbReference>
<proteinExistence type="predicted"/>
<dbReference type="Gene3D" id="3.20.20.120">
    <property type="entry name" value="Enolase-like C-terminal domain"/>
    <property type="match status" value="1"/>
</dbReference>
<dbReference type="SUPFAM" id="SSF51604">
    <property type="entry name" value="Enolase C-terminal domain-like"/>
    <property type="match status" value="1"/>
</dbReference>
<keyword evidence="2" id="KW-0460">Magnesium</keyword>
<evidence type="ECO:0000256" key="3">
    <source>
        <dbReference type="ARBA" id="ARBA00023239"/>
    </source>
</evidence>
<organism evidence="6 7">
    <name type="scientific">Celerinatantimonas yamalensis</name>
    <dbReference type="NCBI Taxonomy" id="559956"/>
    <lineage>
        <taxon>Bacteria</taxon>
        <taxon>Pseudomonadati</taxon>
        <taxon>Pseudomonadota</taxon>
        <taxon>Gammaproteobacteria</taxon>
        <taxon>Celerinatantimonadaceae</taxon>
        <taxon>Celerinatantimonas</taxon>
    </lineage>
</organism>